<dbReference type="Proteomes" id="UP001196413">
    <property type="component" value="Unassembled WGS sequence"/>
</dbReference>
<gene>
    <name evidence="1" type="ORF">KIN20_033947</name>
</gene>
<protein>
    <submittedName>
        <fullName evidence="1">Uncharacterized protein</fullName>
    </submittedName>
</protein>
<keyword evidence="2" id="KW-1185">Reference proteome</keyword>
<evidence type="ECO:0000313" key="1">
    <source>
        <dbReference type="EMBL" id="KAJ1371910.1"/>
    </source>
</evidence>
<evidence type="ECO:0000313" key="2">
    <source>
        <dbReference type="Proteomes" id="UP001196413"/>
    </source>
</evidence>
<name>A0AAD5R9L1_PARTN</name>
<sequence>MFLFTSATNGSVVAEVSFHVEYDHVMLRYRWLMAGKTTNSNTFQSSRAANVEEAQEMHRCLGHKNSHDNKAVKTRWIQSISSSAERITIAFQVTEKNLENLQRQALRWRVL</sequence>
<proteinExistence type="predicted"/>
<organism evidence="1 2">
    <name type="scientific">Parelaphostrongylus tenuis</name>
    <name type="common">Meningeal worm</name>
    <dbReference type="NCBI Taxonomy" id="148309"/>
    <lineage>
        <taxon>Eukaryota</taxon>
        <taxon>Metazoa</taxon>
        <taxon>Ecdysozoa</taxon>
        <taxon>Nematoda</taxon>
        <taxon>Chromadorea</taxon>
        <taxon>Rhabditida</taxon>
        <taxon>Rhabditina</taxon>
        <taxon>Rhabditomorpha</taxon>
        <taxon>Strongyloidea</taxon>
        <taxon>Metastrongylidae</taxon>
        <taxon>Parelaphostrongylus</taxon>
    </lineage>
</organism>
<dbReference type="EMBL" id="JAHQIW010007063">
    <property type="protein sequence ID" value="KAJ1371910.1"/>
    <property type="molecule type" value="Genomic_DNA"/>
</dbReference>
<comment type="caution">
    <text evidence="1">The sequence shown here is derived from an EMBL/GenBank/DDBJ whole genome shotgun (WGS) entry which is preliminary data.</text>
</comment>
<reference evidence="1" key="1">
    <citation type="submission" date="2021-06" db="EMBL/GenBank/DDBJ databases">
        <title>Parelaphostrongylus tenuis whole genome reference sequence.</title>
        <authorList>
            <person name="Garwood T.J."/>
            <person name="Larsen P.A."/>
            <person name="Fountain-Jones N.M."/>
            <person name="Garbe J.R."/>
            <person name="Macchietto M.G."/>
            <person name="Kania S.A."/>
            <person name="Gerhold R.W."/>
            <person name="Richards J.E."/>
            <person name="Wolf T.M."/>
        </authorList>
    </citation>
    <scope>NUCLEOTIDE SEQUENCE</scope>
    <source>
        <strain evidence="1">MNPRO001-30</strain>
        <tissue evidence="1">Meninges</tissue>
    </source>
</reference>
<dbReference type="AlphaFoldDB" id="A0AAD5R9L1"/>
<accession>A0AAD5R9L1</accession>